<dbReference type="Proteomes" id="UP000789920">
    <property type="component" value="Unassembled WGS sequence"/>
</dbReference>
<proteinExistence type="predicted"/>
<evidence type="ECO:0000313" key="1">
    <source>
        <dbReference type="EMBL" id="CAG8760220.1"/>
    </source>
</evidence>
<reference evidence="1" key="1">
    <citation type="submission" date="2021-06" db="EMBL/GenBank/DDBJ databases">
        <authorList>
            <person name="Kallberg Y."/>
            <person name="Tangrot J."/>
            <person name="Rosling A."/>
        </authorList>
    </citation>
    <scope>NUCLEOTIDE SEQUENCE</scope>
    <source>
        <strain evidence="1">MA461A</strain>
    </source>
</reference>
<organism evidence="1 2">
    <name type="scientific">Racocetra persica</name>
    <dbReference type="NCBI Taxonomy" id="160502"/>
    <lineage>
        <taxon>Eukaryota</taxon>
        <taxon>Fungi</taxon>
        <taxon>Fungi incertae sedis</taxon>
        <taxon>Mucoromycota</taxon>
        <taxon>Glomeromycotina</taxon>
        <taxon>Glomeromycetes</taxon>
        <taxon>Diversisporales</taxon>
        <taxon>Gigasporaceae</taxon>
        <taxon>Racocetra</taxon>
    </lineage>
</organism>
<feature type="non-terminal residue" evidence="1">
    <location>
        <position position="154"/>
    </location>
</feature>
<name>A0ACA9QNJ4_9GLOM</name>
<dbReference type="EMBL" id="CAJVQC010035935">
    <property type="protein sequence ID" value="CAG8760220.1"/>
    <property type="molecule type" value="Genomic_DNA"/>
</dbReference>
<accession>A0ACA9QNJ4</accession>
<keyword evidence="2" id="KW-1185">Reference proteome</keyword>
<evidence type="ECO:0000313" key="2">
    <source>
        <dbReference type="Proteomes" id="UP000789920"/>
    </source>
</evidence>
<protein>
    <submittedName>
        <fullName evidence="1">32859_t:CDS:1</fullName>
    </submittedName>
</protein>
<comment type="caution">
    <text evidence="1">The sequence shown here is derived from an EMBL/GenBank/DDBJ whole genome shotgun (WGS) entry which is preliminary data.</text>
</comment>
<sequence>MPQQKTRNHATVACTNCRRKHQKCNVLFEQNKCTNCNDRNLPCILMPGNKRGPKSAAEVFIANSPSPNSFSASNSFSYPYNHITVTNASNYETIETFQNTQLLSNFSNEPIMPNNEPNISSFLTNNLNGSFYHVTPHPHINPYNEATETSQNCV</sequence>
<gene>
    <name evidence="1" type="ORF">RPERSI_LOCUS15155</name>
</gene>